<keyword evidence="3" id="KW-1185">Reference proteome</keyword>
<sequence>MLNGHTMVTTTTIVTPQAAATVEKRQEIINNLINLAKQEQQNGNTAITSDKLNKLSTLLNSQSTTTTQTSSNKKRSQVYNKFNKLPQVPDKPKYPPLFSKFDLVKATTHSTNPRRRRDSNNSSVSASSEDPNRPIRNSNNNYYRNQGEKLTFKKFENMVVTALENVANIMDNLHLLSHFPMFPKFLSRLLKQTNKLWVIILIFLVRKTISQLLNVIRKINKVRIEMDLLNRQAKKNSTAMNEDIEKKYNKVLKDLKFDKVMLIIELIGNFLDLGFNLIELYQVILPDWTMSILNFASMAMTVYRMNKDDEYVDDDITEDLI</sequence>
<name>A0A8J5QJJ7_9ASCO</name>
<organism evidence="2 3">
    <name type="scientific">[Candida] subhashii</name>
    <dbReference type="NCBI Taxonomy" id="561895"/>
    <lineage>
        <taxon>Eukaryota</taxon>
        <taxon>Fungi</taxon>
        <taxon>Dikarya</taxon>
        <taxon>Ascomycota</taxon>
        <taxon>Saccharomycotina</taxon>
        <taxon>Pichiomycetes</taxon>
        <taxon>Debaryomycetaceae</taxon>
        <taxon>Spathaspora</taxon>
    </lineage>
</organism>
<proteinExistence type="predicted"/>
<dbReference type="RefSeq" id="XP_049261861.1">
    <property type="nucleotide sequence ID" value="XM_049408904.1"/>
</dbReference>
<dbReference type="AlphaFoldDB" id="A0A8J5QJJ7"/>
<dbReference type="GeneID" id="73471697"/>
<reference evidence="2 3" key="1">
    <citation type="journal article" date="2021" name="DNA Res.">
        <title>Genome analysis of Candida subhashii reveals its hybrid nature and dual mitochondrial genome conformations.</title>
        <authorList>
            <person name="Mixao V."/>
            <person name="Hegedusova E."/>
            <person name="Saus E."/>
            <person name="Pryszcz L.P."/>
            <person name="Cillingova A."/>
            <person name="Nosek J."/>
            <person name="Gabaldon T."/>
        </authorList>
    </citation>
    <scope>NUCLEOTIDE SEQUENCE [LARGE SCALE GENOMIC DNA]</scope>
    <source>
        <strain evidence="2 3">CBS 10753</strain>
    </source>
</reference>
<feature type="region of interest" description="Disordered" evidence="1">
    <location>
        <begin position="105"/>
        <end position="143"/>
    </location>
</feature>
<accession>A0A8J5QJJ7</accession>
<evidence type="ECO:0000256" key="1">
    <source>
        <dbReference type="SAM" id="MobiDB-lite"/>
    </source>
</evidence>
<evidence type="ECO:0000313" key="2">
    <source>
        <dbReference type="EMBL" id="KAG7661628.1"/>
    </source>
</evidence>
<evidence type="ECO:0000313" key="3">
    <source>
        <dbReference type="Proteomes" id="UP000694255"/>
    </source>
</evidence>
<dbReference type="EMBL" id="JAGSYN010000216">
    <property type="protein sequence ID" value="KAG7661628.1"/>
    <property type="molecule type" value="Genomic_DNA"/>
</dbReference>
<gene>
    <name evidence="2" type="ORF">J8A68_004897</name>
</gene>
<dbReference type="Proteomes" id="UP000694255">
    <property type="component" value="Unassembled WGS sequence"/>
</dbReference>
<dbReference type="OrthoDB" id="3993572at2759"/>
<comment type="caution">
    <text evidence="2">The sequence shown here is derived from an EMBL/GenBank/DDBJ whole genome shotgun (WGS) entry which is preliminary data.</text>
</comment>
<protein>
    <submittedName>
        <fullName evidence="2">Uncharacterized protein</fullName>
    </submittedName>
</protein>